<dbReference type="KEGG" id="hsr:HSBAA_48680"/>
<evidence type="ECO:0000313" key="2">
    <source>
        <dbReference type="Proteomes" id="UP000320231"/>
    </source>
</evidence>
<sequence>MGTTKKRGGGAALSGRADTAEAVAAPTPAPIPIHGIPLFGNPTTPWLPSPWARKLAVVPNEAASFSKLLILGVAYTLEYAMYGWLWHLGAPSQLIFTNALLFHELA</sequence>
<dbReference type="Proteomes" id="UP000320231">
    <property type="component" value="Chromosome"/>
</dbReference>
<accession>A0A455UBI7</accession>
<name>A0A455UBI7_9GAMM</name>
<proteinExistence type="predicted"/>
<gene>
    <name evidence="1" type="ORF">HSBAA_48680</name>
</gene>
<evidence type="ECO:0000313" key="1">
    <source>
        <dbReference type="EMBL" id="BBI63562.1"/>
    </source>
</evidence>
<reference evidence="1 2" key="1">
    <citation type="journal article" date="2019" name="Microbiol. Resour. Announc.">
        <title>Complete Genome Sequence of Halomonas sulfidaeris Strain Esulfide1 Isolated from a Metal Sulfide Rock at a Depth of 2,200 Meters, Obtained Using Nanopore Sequencing.</title>
        <authorList>
            <person name="Saito M."/>
            <person name="Nishigata A."/>
            <person name="Galipon J."/>
            <person name="Arakawa K."/>
        </authorList>
    </citation>
    <scope>NUCLEOTIDE SEQUENCE [LARGE SCALE GENOMIC DNA]</scope>
    <source>
        <strain evidence="1 2">ATCC BAA-803</strain>
    </source>
</reference>
<protein>
    <submittedName>
        <fullName evidence="1">Uncharacterized protein</fullName>
    </submittedName>
</protein>
<dbReference type="EMBL" id="AP019514">
    <property type="protein sequence ID" value="BBI63562.1"/>
    <property type="molecule type" value="Genomic_DNA"/>
</dbReference>
<dbReference type="AlphaFoldDB" id="A0A455UBI7"/>
<organism evidence="1 2">
    <name type="scientific">Vreelandella sulfidaeris</name>
    <dbReference type="NCBI Taxonomy" id="115553"/>
    <lineage>
        <taxon>Bacteria</taxon>
        <taxon>Pseudomonadati</taxon>
        <taxon>Pseudomonadota</taxon>
        <taxon>Gammaproteobacteria</taxon>
        <taxon>Oceanospirillales</taxon>
        <taxon>Halomonadaceae</taxon>
        <taxon>Vreelandella</taxon>
    </lineage>
</organism>